<evidence type="ECO:0000313" key="1">
    <source>
        <dbReference type="EMBL" id="KKL16490.1"/>
    </source>
</evidence>
<protein>
    <submittedName>
        <fullName evidence="1">Uncharacterized protein</fullName>
    </submittedName>
</protein>
<proteinExistence type="predicted"/>
<dbReference type="AlphaFoldDB" id="A0A0F9B4A2"/>
<dbReference type="EMBL" id="LAZR01039641">
    <property type="protein sequence ID" value="KKL16490.1"/>
    <property type="molecule type" value="Genomic_DNA"/>
</dbReference>
<name>A0A0F9B4A2_9ZZZZ</name>
<organism evidence="1">
    <name type="scientific">marine sediment metagenome</name>
    <dbReference type="NCBI Taxonomy" id="412755"/>
    <lineage>
        <taxon>unclassified sequences</taxon>
        <taxon>metagenomes</taxon>
        <taxon>ecological metagenomes</taxon>
    </lineage>
</organism>
<accession>A0A0F9B4A2</accession>
<sequence>MWLYKMELNAQETRGEKKLAIKKLAEFKEDSIALKWIAEQATWAEDIKAFEEATKPKETKSKKEK</sequence>
<reference evidence="1" key="1">
    <citation type="journal article" date="2015" name="Nature">
        <title>Complex archaea that bridge the gap between prokaryotes and eukaryotes.</title>
        <authorList>
            <person name="Spang A."/>
            <person name="Saw J.H."/>
            <person name="Jorgensen S.L."/>
            <person name="Zaremba-Niedzwiedzka K."/>
            <person name="Martijn J."/>
            <person name="Lind A.E."/>
            <person name="van Eijk R."/>
            <person name="Schleper C."/>
            <person name="Guy L."/>
            <person name="Ettema T.J."/>
        </authorList>
    </citation>
    <scope>NUCLEOTIDE SEQUENCE</scope>
</reference>
<gene>
    <name evidence="1" type="ORF">LCGC14_2495060</name>
</gene>
<comment type="caution">
    <text evidence="1">The sequence shown here is derived from an EMBL/GenBank/DDBJ whole genome shotgun (WGS) entry which is preliminary data.</text>
</comment>